<evidence type="ECO:0000313" key="2">
    <source>
        <dbReference type="Proteomes" id="UP000664277"/>
    </source>
</evidence>
<organism evidence="1 2">
    <name type="scientific">Candidatus Obscuribacter phosphatis</name>
    <dbReference type="NCBI Taxonomy" id="1906157"/>
    <lineage>
        <taxon>Bacteria</taxon>
        <taxon>Bacillati</taxon>
        <taxon>Candidatus Melainabacteria</taxon>
        <taxon>Candidatus Obscuribacterales</taxon>
        <taxon>Candidatus Obscuribacteraceae</taxon>
        <taxon>Candidatus Obscuribacter</taxon>
    </lineage>
</organism>
<dbReference type="Proteomes" id="UP000664277">
    <property type="component" value="Unassembled WGS sequence"/>
</dbReference>
<proteinExistence type="predicted"/>
<gene>
    <name evidence="1" type="ORF">J0M35_10725</name>
</gene>
<dbReference type="SMART" id="SM00028">
    <property type="entry name" value="TPR"/>
    <property type="match status" value="3"/>
</dbReference>
<dbReference type="EMBL" id="JAFLCK010000013">
    <property type="protein sequence ID" value="MBN8660830.1"/>
    <property type="molecule type" value="Genomic_DNA"/>
</dbReference>
<name>A0A8J7TMH4_9BACT</name>
<protein>
    <submittedName>
        <fullName evidence="1">Tetratricopeptide repeat protein</fullName>
    </submittedName>
</protein>
<dbReference type="SUPFAM" id="SSF48452">
    <property type="entry name" value="TPR-like"/>
    <property type="match status" value="2"/>
</dbReference>
<comment type="caution">
    <text evidence="1">The sequence shown here is derived from an EMBL/GenBank/DDBJ whole genome shotgun (WGS) entry which is preliminary data.</text>
</comment>
<reference evidence="1" key="1">
    <citation type="submission" date="2021-02" db="EMBL/GenBank/DDBJ databases">
        <title>Genome-Resolved Metagenomics of a Microbial Community Performing Photosynthetic Biological Nutrient Removal.</title>
        <authorList>
            <person name="Mcdaniel E.A."/>
        </authorList>
    </citation>
    <scope>NUCLEOTIDE SEQUENCE</scope>
    <source>
        <strain evidence="1">UWPOB_OBS1</strain>
    </source>
</reference>
<sequence>MFEDRFLFLGLAEGPAQALLLPELPESELQLLRELVQGKGGEDFEEYFQSINLNPALRFYRLALAGDFDSAVAALQEDLKKNLQDQDHDLYSVWLLAYNSFVLTGAPLKQDSHPMPPLLQKLAEAVAFYQNGIYSGPATQSLEQLLGLRDESALAAAYLLVARGHFLAGQGELAESLESFDRAFELASKSPLFAARIYHDAASYLLQAGFEKAIDYLEQAHALLNGTSFVKMKATLSLDLGIACQSFALSSRARLLKAIDAYQRALLYFRKENHPAQYGLAQMNLGIVYMSMPMNEEAERVRPAIAVQALREALKVFDRERDELMWSSATLNLANALQHVPSTHNKDNLIEAVSLYQEILAVRRQEDDALAFARVHANLGNALAHLGAFAQARQSLEAARAIFEEKGEGDSADAVLTIMREMEEARK</sequence>
<dbReference type="Gene3D" id="1.25.40.10">
    <property type="entry name" value="Tetratricopeptide repeat domain"/>
    <property type="match status" value="2"/>
</dbReference>
<dbReference type="InterPro" id="IPR019734">
    <property type="entry name" value="TPR_rpt"/>
</dbReference>
<accession>A0A8J7TMH4</accession>
<evidence type="ECO:0000313" key="1">
    <source>
        <dbReference type="EMBL" id="MBN8660830.1"/>
    </source>
</evidence>
<dbReference type="AlphaFoldDB" id="A0A8J7TMH4"/>
<dbReference type="InterPro" id="IPR011990">
    <property type="entry name" value="TPR-like_helical_dom_sf"/>
</dbReference>